<dbReference type="Proteomes" id="UP000003374">
    <property type="component" value="Unassembled WGS sequence"/>
</dbReference>
<dbReference type="EMBL" id="AAOF01000019">
    <property type="protein sequence ID" value="EAR20592.1"/>
    <property type="molecule type" value="Genomic_DNA"/>
</dbReference>
<dbReference type="InterPro" id="IPR021241">
    <property type="entry name" value="CsiV"/>
</dbReference>
<feature type="chain" id="PRO_5002666736" description="Peptidoglycan-binding protein CsiV" evidence="1">
    <location>
        <begin position="30"/>
        <end position="224"/>
    </location>
</feature>
<reference evidence="2 3" key="1">
    <citation type="submission" date="2006-02" db="EMBL/GenBank/DDBJ databases">
        <authorList>
            <person name="Waterbury J."/>
            <person name="Ferriera S."/>
            <person name="Johnson J."/>
            <person name="Kravitz S."/>
            <person name="Halpern A."/>
            <person name="Remington K."/>
            <person name="Beeson K."/>
            <person name="Tran B."/>
            <person name="Rogers Y.-H."/>
            <person name="Friedman R."/>
            <person name="Venter J.C."/>
        </authorList>
    </citation>
    <scope>NUCLEOTIDE SEQUENCE [LARGE SCALE GENOMIC DNA]</scope>
    <source>
        <strain evidence="2 3">Nb-231</strain>
    </source>
</reference>
<keyword evidence="3" id="KW-1185">Reference proteome</keyword>
<evidence type="ECO:0000313" key="2">
    <source>
        <dbReference type="EMBL" id="EAR20592.1"/>
    </source>
</evidence>
<sequence>MDQSRCPSHRCIVVVLALLLGALATPGLAQNTYAVEVVIFRHWEAPDNDAEFWPHQPPPISRSATQRLVTLGPAASGADAPGFNRLPATKLQLAGIHQRLARSNDYRVLLHVGWRQPGLKPNNAAAVVLPLNWFPPAQLTAGAGASQNPFESLPQGTRLWGTLRLLQRRYLHFQVDLRYRRDGARAGDAATVYPMTQSRRMRVGEIHYLDHPVLGILVQVRQLN</sequence>
<accession>A4BUM6</accession>
<dbReference type="eggNOG" id="ENOG503360G">
    <property type="taxonomic scope" value="Bacteria"/>
</dbReference>
<evidence type="ECO:0000256" key="1">
    <source>
        <dbReference type="SAM" id="SignalP"/>
    </source>
</evidence>
<dbReference type="AlphaFoldDB" id="A4BUM6"/>
<name>A4BUM6_9GAMM</name>
<protein>
    <recommendedName>
        <fullName evidence="4">Peptidoglycan-binding protein CsiV</fullName>
    </recommendedName>
</protein>
<gene>
    <name evidence="2" type="ORF">NB231_07332</name>
</gene>
<evidence type="ECO:0000313" key="3">
    <source>
        <dbReference type="Proteomes" id="UP000003374"/>
    </source>
</evidence>
<feature type="signal peptide" evidence="1">
    <location>
        <begin position="1"/>
        <end position="29"/>
    </location>
</feature>
<dbReference type="HOGENOM" id="CLU_072067_1_0_6"/>
<keyword evidence="1" id="KW-0732">Signal</keyword>
<comment type="caution">
    <text evidence="2">The sequence shown here is derived from an EMBL/GenBank/DDBJ whole genome shotgun (WGS) entry which is preliminary data.</text>
</comment>
<dbReference type="STRING" id="314278.NB231_07332"/>
<organism evidence="2 3">
    <name type="scientific">Nitrococcus mobilis Nb-231</name>
    <dbReference type="NCBI Taxonomy" id="314278"/>
    <lineage>
        <taxon>Bacteria</taxon>
        <taxon>Pseudomonadati</taxon>
        <taxon>Pseudomonadota</taxon>
        <taxon>Gammaproteobacteria</taxon>
        <taxon>Chromatiales</taxon>
        <taxon>Ectothiorhodospiraceae</taxon>
        <taxon>Nitrococcus</taxon>
    </lineage>
</organism>
<dbReference type="RefSeq" id="WP_005000980.1">
    <property type="nucleotide sequence ID" value="NZ_CH672427.1"/>
</dbReference>
<proteinExistence type="predicted"/>
<dbReference type="Pfam" id="PF10972">
    <property type="entry name" value="CsiV"/>
    <property type="match status" value="1"/>
</dbReference>
<evidence type="ECO:0008006" key="4">
    <source>
        <dbReference type="Google" id="ProtNLM"/>
    </source>
</evidence>
<dbReference type="OrthoDB" id="5566524at2"/>